<dbReference type="InterPro" id="IPR007922">
    <property type="entry name" value="DciA-like"/>
</dbReference>
<organism evidence="1 2">
    <name type="scientific">Vespertiliibacter pulmonis</name>
    <dbReference type="NCBI Taxonomy" id="1443036"/>
    <lineage>
        <taxon>Bacteria</taxon>
        <taxon>Pseudomonadati</taxon>
        <taxon>Pseudomonadota</taxon>
        <taxon>Gammaproteobacteria</taxon>
        <taxon>Pasteurellales</taxon>
        <taxon>Pasteurellaceae</taxon>
        <taxon>Vespertiliibacter</taxon>
    </lineage>
</organism>
<dbReference type="RefSeq" id="WP_124210238.1">
    <property type="nucleotide sequence ID" value="NZ_CP016615.1"/>
</dbReference>
<reference evidence="1 2" key="1">
    <citation type="submission" date="2018-11" db="EMBL/GenBank/DDBJ databases">
        <title>Genomic Encyclopedia of Type Strains, Phase IV (KMG-IV): sequencing the most valuable type-strain genomes for metagenomic binning, comparative biology and taxonomic classification.</title>
        <authorList>
            <person name="Goeker M."/>
        </authorList>
    </citation>
    <scope>NUCLEOTIDE SEQUENCE [LARGE SCALE GENOMIC DNA]</scope>
    <source>
        <strain evidence="1 2">DSM 27238</strain>
    </source>
</reference>
<comment type="caution">
    <text evidence="1">The sequence shown here is derived from an EMBL/GenBank/DDBJ whole genome shotgun (WGS) entry which is preliminary data.</text>
</comment>
<sequence>MKIQPLKNISDILQNSSLAKIVERSNQINLINQNIKQRLPTQYQNLYRIVNLYDNSLVIEVPSASVRQGFLLQQSLLLKLIQTDFPNITELEFKLNPEFKTI</sequence>
<gene>
    <name evidence="1" type="ORF">EDC46_0028</name>
</gene>
<evidence type="ECO:0000313" key="1">
    <source>
        <dbReference type="EMBL" id="RPE85650.1"/>
    </source>
</evidence>
<dbReference type="Pfam" id="PF05258">
    <property type="entry name" value="DciA"/>
    <property type="match status" value="1"/>
</dbReference>
<accession>A0A3N4WI91</accession>
<dbReference type="OrthoDB" id="5683143at2"/>
<keyword evidence="2" id="KW-1185">Reference proteome</keyword>
<name>A0A3N4WI91_9PAST</name>
<evidence type="ECO:0000313" key="2">
    <source>
        <dbReference type="Proteomes" id="UP000281691"/>
    </source>
</evidence>
<proteinExistence type="predicted"/>
<dbReference type="EMBL" id="RKQP01000001">
    <property type="protein sequence ID" value="RPE85650.1"/>
    <property type="molecule type" value="Genomic_DNA"/>
</dbReference>
<dbReference type="AlphaFoldDB" id="A0A3N4WI91"/>
<dbReference type="Proteomes" id="UP000281691">
    <property type="component" value="Unassembled WGS sequence"/>
</dbReference>
<protein>
    <submittedName>
        <fullName evidence="1">Uncharacterized protein DUF721</fullName>
    </submittedName>
</protein>